<evidence type="ECO:0000313" key="5">
    <source>
        <dbReference type="Proteomes" id="UP001194746"/>
    </source>
</evidence>
<keyword evidence="2" id="KW-0812">Transmembrane</keyword>
<dbReference type="InterPro" id="IPR000073">
    <property type="entry name" value="AB_hydrolase_1"/>
</dbReference>
<feature type="transmembrane region" description="Helical" evidence="2">
    <location>
        <begin position="6"/>
        <end position="25"/>
    </location>
</feature>
<gene>
    <name evidence="4" type="ORF">FE257_009321</name>
</gene>
<feature type="region of interest" description="Disordered" evidence="1">
    <location>
        <begin position="244"/>
        <end position="278"/>
    </location>
</feature>
<dbReference type="EMBL" id="VCAU01000052">
    <property type="protein sequence ID" value="KAF9888056.1"/>
    <property type="molecule type" value="Genomic_DNA"/>
</dbReference>
<keyword evidence="5" id="KW-1185">Reference proteome</keyword>
<dbReference type="AlphaFoldDB" id="A0AAD4GSY1"/>
<dbReference type="SUPFAM" id="SSF53474">
    <property type="entry name" value="alpha/beta-Hydrolases"/>
    <property type="match status" value="1"/>
</dbReference>
<evidence type="ECO:0000259" key="3">
    <source>
        <dbReference type="Pfam" id="PF00561"/>
    </source>
</evidence>
<keyword evidence="2" id="KW-0472">Membrane</keyword>
<dbReference type="PRINTS" id="PR00111">
    <property type="entry name" value="ABHYDROLASE"/>
</dbReference>
<dbReference type="InterPro" id="IPR029058">
    <property type="entry name" value="AB_hydrolase_fold"/>
</dbReference>
<feature type="compositionally biased region" description="Polar residues" evidence="1">
    <location>
        <begin position="246"/>
        <end position="272"/>
    </location>
</feature>
<dbReference type="Proteomes" id="UP001194746">
    <property type="component" value="Unassembled WGS sequence"/>
</dbReference>
<feature type="domain" description="AB hydrolase-1" evidence="3">
    <location>
        <begin position="101"/>
        <end position="387"/>
    </location>
</feature>
<accession>A0AAD4GSY1</accession>
<organism evidence="4 5">
    <name type="scientific">Aspergillus nanangensis</name>
    <dbReference type="NCBI Taxonomy" id="2582783"/>
    <lineage>
        <taxon>Eukaryota</taxon>
        <taxon>Fungi</taxon>
        <taxon>Dikarya</taxon>
        <taxon>Ascomycota</taxon>
        <taxon>Pezizomycotina</taxon>
        <taxon>Eurotiomycetes</taxon>
        <taxon>Eurotiomycetidae</taxon>
        <taxon>Eurotiales</taxon>
        <taxon>Aspergillaceae</taxon>
        <taxon>Aspergillus</taxon>
        <taxon>Aspergillus subgen. Circumdati</taxon>
    </lineage>
</organism>
<dbReference type="PANTHER" id="PTHR43798:SF33">
    <property type="entry name" value="HYDROLASE, PUTATIVE (AFU_ORTHOLOGUE AFUA_2G14860)-RELATED"/>
    <property type="match status" value="1"/>
</dbReference>
<name>A0AAD4GSY1_ASPNN</name>
<protein>
    <recommendedName>
        <fullName evidence="3">AB hydrolase-1 domain-containing protein</fullName>
    </recommendedName>
</protein>
<dbReference type="PANTHER" id="PTHR43798">
    <property type="entry name" value="MONOACYLGLYCEROL LIPASE"/>
    <property type="match status" value="1"/>
</dbReference>
<keyword evidence="2" id="KW-1133">Transmembrane helix</keyword>
<evidence type="ECO:0000313" key="4">
    <source>
        <dbReference type="EMBL" id="KAF9888056.1"/>
    </source>
</evidence>
<dbReference type="InterPro" id="IPR050266">
    <property type="entry name" value="AB_hydrolase_sf"/>
</dbReference>
<dbReference type="Gene3D" id="3.40.50.1820">
    <property type="entry name" value="alpha/beta hydrolase"/>
    <property type="match status" value="1"/>
</dbReference>
<reference evidence="4" key="1">
    <citation type="journal article" date="2019" name="Beilstein J. Org. Chem.">
        <title>Nanangenines: drimane sesquiterpenoids as the dominant metabolite cohort of a novel Australian fungus, Aspergillus nanangensis.</title>
        <authorList>
            <person name="Lacey H.J."/>
            <person name="Gilchrist C.L.M."/>
            <person name="Crombie A."/>
            <person name="Kalaitzis J.A."/>
            <person name="Vuong D."/>
            <person name="Rutledge P.J."/>
            <person name="Turner P."/>
            <person name="Pitt J.I."/>
            <person name="Lacey E."/>
            <person name="Chooi Y.H."/>
            <person name="Piggott A.M."/>
        </authorList>
    </citation>
    <scope>NUCLEOTIDE SEQUENCE</scope>
    <source>
        <strain evidence="4">MST-FP2251</strain>
    </source>
</reference>
<reference evidence="4" key="2">
    <citation type="submission" date="2020-02" db="EMBL/GenBank/DDBJ databases">
        <authorList>
            <person name="Gilchrist C.L.M."/>
            <person name="Chooi Y.-H."/>
        </authorList>
    </citation>
    <scope>NUCLEOTIDE SEQUENCE</scope>
    <source>
        <strain evidence="4">MST-FP2251</strain>
    </source>
</reference>
<evidence type="ECO:0000256" key="1">
    <source>
        <dbReference type="SAM" id="MobiDB-lite"/>
    </source>
</evidence>
<proteinExistence type="predicted"/>
<evidence type="ECO:0000256" key="2">
    <source>
        <dbReference type="SAM" id="Phobius"/>
    </source>
</evidence>
<comment type="caution">
    <text evidence="4">The sequence shown here is derived from an EMBL/GenBank/DDBJ whole genome shotgun (WGS) entry which is preliminary data.</text>
</comment>
<sequence>MPPSSYWVITIACGASLLALAVHFIRGKSTTTHQYHEEQQQRQPLPIPSPRQTVVAGLSSYQAQNLPYPPDSFPGRRDIDTPYGSVRVYEWGPEDGEKALFIHGISLPCISLGNLAEQLVEQGYRVILFDLYGRGYSDAPRHVHYDSRLYSSQIMFVLQSSPLNWMDDDARFHLIGYSLGGGLAVSFARTFPDRLRSLTLITPTGLVRSEYIGWQGKLLYKSNWLPASWIRYLVRRRIDVPEEAPPQSQVDLDTYQQTSPQNSGNRDASGGSSYDFAPISKRRPHVTVNAVLAWQTKHHSGFVDAFTSSMSHAPFYQPPTEWMGLASVLANNDRAKRRGLSQVLIVLGASDPVVLKDETVEDANNVLGEDRVSLVVVDAGHEVPITKSAEVADSILTFWQGSQKGDVVYT</sequence>
<dbReference type="Pfam" id="PF00561">
    <property type="entry name" value="Abhydrolase_1"/>
    <property type="match status" value="1"/>
</dbReference>
<dbReference type="GO" id="GO:0016020">
    <property type="term" value="C:membrane"/>
    <property type="evidence" value="ECO:0007669"/>
    <property type="project" value="TreeGrafter"/>
</dbReference>